<dbReference type="InterPro" id="IPR043763">
    <property type="entry name" value="DUF5709"/>
</dbReference>
<feature type="compositionally biased region" description="Basic and acidic residues" evidence="1">
    <location>
        <begin position="1"/>
        <end position="12"/>
    </location>
</feature>
<accession>A0A852ZXJ5</accession>
<dbReference type="AlphaFoldDB" id="A0A852ZXJ5"/>
<organism evidence="3 4">
    <name type="scientific">Allostreptomyces psammosilenae</name>
    <dbReference type="NCBI Taxonomy" id="1892865"/>
    <lineage>
        <taxon>Bacteria</taxon>
        <taxon>Bacillati</taxon>
        <taxon>Actinomycetota</taxon>
        <taxon>Actinomycetes</taxon>
        <taxon>Kitasatosporales</taxon>
        <taxon>Streptomycetaceae</taxon>
        <taxon>Allostreptomyces</taxon>
    </lineage>
</organism>
<proteinExistence type="predicted"/>
<evidence type="ECO:0000259" key="2">
    <source>
        <dbReference type="Pfam" id="PF18970"/>
    </source>
</evidence>
<feature type="region of interest" description="Disordered" evidence="1">
    <location>
        <begin position="1"/>
        <end position="154"/>
    </location>
</feature>
<dbReference type="RefSeq" id="WP_179814179.1">
    <property type="nucleotide sequence ID" value="NZ_JACBZD010000001.1"/>
</dbReference>
<dbReference type="Proteomes" id="UP000567795">
    <property type="component" value="Unassembled WGS sequence"/>
</dbReference>
<dbReference type="EMBL" id="JACBZD010000001">
    <property type="protein sequence ID" value="NYI05444.1"/>
    <property type="molecule type" value="Genomic_DNA"/>
</dbReference>
<protein>
    <recommendedName>
        <fullName evidence="2">DUF5709 domain-containing protein</fullName>
    </recommendedName>
</protein>
<comment type="caution">
    <text evidence="3">The sequence shown here is derived from an EMBL/GenBank/DDBJ whole genome shotgun (WGS) entry which is preliminary data.</text>
</comment>
<dbReference type="Pfam" id="PF18970">
    <property type="entry name" value="DUF5709"/>
    <property type="match status" value="1"/>
</dbReference>
<name>A0A852ZXJ5_9ACTN</name>
<gene>
    <name evidence="3" type="ORF">FHU37_002387</name>
</gene>
<feature type="compositionally biased region" description="Basic and acidic residues" evidence="1">
    <location>
        <begin position="95"/>
        <end position="119"/>
    </location>
</feature>
<evidence type="ECO:0000313" key="4">
    <source>
        <dbReference type="Proteomes" id="UP000567795"/>
    </source>
</evidence>
<feature type="compositionally biased region" description="Basic and acidic residues" evidence="1">
    <location>
        <begin position="131"/>
        <end position="140"/>
    </location>
</feature>
<evidence type="ECO:0000313" key="3">
    <source>
        <dbReference type="EMBL" id="NYI05444.1"/>
    </source>
</evidence>
<reference evidence="3 4" key="1">
    <citation type="submission" date="2020-07" db="EMBL/GenBank/DDBJ databases">
        <title>Sequencing the genomes of 1000 actinobacteria strains.</title>
        <authorList>
            <person name="Klenk H.-P."/>
        </authorList>
    </citation>
    <scope>NUCLEOTIDE SEQUENCE [LARGE SCALE GENOMIC DNA]</scope>
    <source>
        <strain evidence="3 4">DSM 42178</strain>
    </source>
</reference>
<sequence>MARHDPGARPEDEGIPDLQDGTPEQQVAQDPEQMAVPVDEPVAAEEWGTTTLEQQLGKPLEDRLREEEPESDLGPGTARDWDDEAEDTYGPAEPRAGRLVERRDGRPGRDQDSWARTEDAELQGGLTAEEEAMHVTDADRAVGPAPDEEEEEEP</sequence>
<evidence type="ECO:0000256" key="1">
    <source>
        <dbReference type="SAM" id="MobiDB-lite"/>
    </source>
</evidence>
<keyword evidence="4" id="KW-1185">Reference proteome</keyword>
<feature type="domain" description="DUF5709" evidence="2">
    <location>
        <begin position="92"/>
        <end position="137"/>
    </location>
</feature>